<name>A0A918RE91_9SPHN</name>
<evidence type="ECO:0000256" key="1">
    <source>
        <dbReference type="ARBA" id="ARBA00022908"/>
    </source>
</evidence>
<dbReference type="PANTHER" id="PTHR30349">
    <property type="entry name" value="PHAGE INTEGRASE-RELATED"/>
    <property type="match status" value="1"/>
</dbReference>
<keyword evidence="1" id="KW-0229">DNA integration</keyword>
<sequence>MEMAKAKVLTKDEVRRVLRIAETGSHGQRDKLALALSIMGGMRVGEIAALTIGDVRGLDGRAVDIIHLAKHQTKGNRSRRVFVGDELRRILTVFLGHSKNLPDAAPLIRSSRTGKHMCTVTLSTRIKAIYRAAGIDTSSHAGRRTFATRKNELGIGMATIQQLMGHSSIQTTALYCHVSDEQLRNAANAG</sequence>
<dbReference type="GO" id="GO:0003677">
    <property type="term" value="F:DNA binding"/>
    <property type="evidence" value="ECO:0007669"/>
    <property type="project" value="InterPro"/>
</dbReference>
<dbReference type="SUPFAM" id="SSF56349">
    <property type="entry name" value="DNA breaking-rejoining enzymes"/>
    <property type="match status" value="1"/>
</dbReference>
<dbReference type="CDD" id="cd00397">
    <property type="entry name" value="DNA_BRE_C"/>
    <property type="match status" value="1"/>
</dbReference>
<keyword evidence="5" id="KW-1185">Reference proteome</keyword>
<dbReference type="Gene3D" id="1.10.443.10">
    <property type="entry name" value="Intergrase catalytic core"/>
    <property type="match status" value="1"/>
</dbReference>
<dbReference type="GO" id="GO:0006310">
    <property type="term" value="P:DNA recombination"/>
    <property type="evidence" value="ECO:0007669"/>
    <property type="project" value="UniProtKB-KW"/>
</dbReference>
<gene>
    <name evidence="4" type="ORF">GCM10011617_11620</name>
</gene>
<dbReference type="GO" id="GO:0015074">
    <property type="term" value="P:DNA integration"/>
    <property type="evidence" value="ECO:0007669"/>
    <property type="project" value="UniProtKB-KW"/>
</dbReference>
<dbReference type="EMBL" id="BMZD01000002">
    <property type="protein sequence ID" value="GGZ93439.1"/>
    <property type="molecule type" value="Genomic_DNA"/>
</dbReference>
<evidence type="ECO:0000256" key="2">
    <source>
        <dbReference type="ARBA" id="ARBA00023172"/>
    </source>
</evidence>
<keyword evidence="2" id="KW-0233">DNA recombination</keyword>
<dbReference type="Pfam" id="PF00589">
    <property type="entry name" value="Phage_integrase"/>
    <property type="match status" value="1"/>
</dbReference>
<dbReference type="InterPro" id="IPR050090">
    <property type="entry name" value="Tyrosine_recombinase_XerCD"/>
</dbReference>
<accession>A0A918RE91</accession>
<organism evidence="4 5">
    <name type="scientific">Novosphingobium arvoryzae</name>
    <dbReference type="NCBI Taxonomy" id="1256514"/>
    <lineage>
        <taxon>Bacteria</taxon>
        <taxon>Pseudomonadati</taxon>
        <taxon>Pseudomonadota</taxon>
        <taxon>Alphaproteobacteria</taxon>
        <taxon>Sphingomonadales</taxon>
        <taxon>Sphingomonadaceae</taxon>
        <taxon>Novosphingobium</taxon>
    </lineage>
</organism>
<protein>
    <recommendedName>
        <fullName evidence="3">Tyr recombinase domain-containing protein</fullName>
    </recommendedName>
</protein>
<dbReference type="InterPro" id="IPR011010">
    <property type="entry name" value="DNA_brk_join_enz"/>
</dbReference>
<dbReference type="PROSITE" id="PS51898">
    <property type="entry name" value="TYR_RECOMBINASE"/>
    <property type="match status" value="1"/>
</dbReference>
<proteinExistence type="predicted"/>
<evidence type="ECO:0000313" key="4">
    <source>
        <dbReference type="EMBL" id="GGZ93439.1"/>
    </source>
</evidence>
<comment type="caution">
    <text evidence="4">The sequence shown here is derived from an EMBL/GenBank/DDBJ whole genome shotgun (WGS) entry which is preliminary data.</text>
</comment>
<reference evidence="4" key="1">
    <citation type="journal article" date="2014" name="Int. J. Syst. Evol. Microbiol.">
        <title>Complete genome sequence of Corynebacterium casei LMG S-19264T (=DSM 44701T), isolated from a smear-ripened cheese.</title>
        <authorList>
            <consortium name="US DOE Joint Genome Institute (JGI-PGF)"/>
            <person name="Walter F."/>
            <person name="Albersmeier A."/>
            <person name="Kalinowski J."/>
            <person name="Ruckert C."/>
        </authorList>
    </citation>
    <scope>NUCLEOTIDE SEQUENCE</scope>
    <source>
        <strain evidence="4">KCTC 32422</strain>
    </source>
</reference>
<evidence type="ECO:0000259" key="3">
    <source>
        <dbReference type="PROSITE" id="PS51898"/>
    </source>
</evidence>
<dbReference type="AlphaFoldDB" id="A0A918RE91"/>
<evidence type="ECO:0000313" key="5">
    <source>
        <dbReference type="Proteomes" id="UP000634139"/>
    </source>
</evidence>
<dbReference type="InterPro" id="IPR002104">
    <property type="entry name" value="Integrase_catalytic"/>
</dbReference>
<dbReference type="Proteomes" id="UP000634139">
    <property type="component" value="Unassembled WGS sequence"/>
</dbReference>
<reference evidence="4" key="2">
    <citation type="submission" date="2020-09" db="EMBL/GenBank/DDBJ databases">
        <authorList>
            <person name="Sun Q."/>
            <person name="Kim S."/>
        </authorList>
    </citation>
    <scope>NUCLEOTIDE SEQUENCE</scope>
    <source>
        <strain evidence="4">KCTC 32422</strain>
    </source>
</reference>
<feature type="domain" description="Tyr recombinase" evidence="3">
    <location>
        <begin position="4"/>
        <end position="188"/>
    </location>
</feature>
<dbReference type="InterPro" id="IPR013762">
    <property type="entry name" value="Integrase-like_cat_sf"/>
</dbReference>